<dbReference type="Ensembl" id="ENSSANT00000022967.1">
    <property type="protein sequence ID" value="ENSSANP00000021547.1"/>
    <property type="gene ID" value="ENSSANG00000010886.1"/>
</dbReference>
<dbReference type="PANTHER" id="PTHR21355">
    <property type="entry name" value="G-PROTEIN COUPLED RECEPTOR-ASSOCIATED PROTEIN LMBRD2"/>
    <property type="match status" value="1"/>
</dbReference>
<organism evidence="9 10">
    <name type="scientific">Sinocyclocheilus anshuiensis</name>
    <dbReference type="NCBI Taxonomy" id="1608454"/>
    <lineage>
        <taxon>Eukaryota</taxon>
        <taxon>Metazoa</taxon>
        <taxon>Chordata</taxon>
        <taxon>Craniata</taxon>
        <taxon>Vertebrata</taxon>
        <taxon>Euteleostomi</taxon>
        <taxon>Actinopterygii</taxon>
        <taxon>Neopterygii</taxon>
        <taxon>Teleostei</taxon>
        <taxon>Ostariophysi</taxon>
        <taxon>Cypriniformes</taxon>
        <taxon>Cyprinidae</taxon>
        <taxon>Cyprininae</taxon>
        <taxon>Sinocyclocheilus</taxon>
    </lineage>
</organism>
<reference evidence="9" key="1">
    <citation type="submission" date="2025-08" db="UniProtKB">
        <authorList>
            <consortium name="Ensembl"/>
        </authorList>
    </citation>
    <scope>IDENTIFICATION</scope>
</reference>
<dbReference type="InterPro" id="IPR006876">
    <property type="entry name" value="LMBR1-like_membr_prot"/>
</dbReference>
<name>A0A671LT22_9TELE</name>
<evidence type="ECO:0000256" key="2">
    <source>
        <dbReference type="ARBA" id="ARBA00010487"/>
    </source>
</evidence>
<evidence type="ECO:0000256" key="1">
    <source>
        <dbReference type="ARBA" id="ARBA00004141"/>
    </source>
</evidence>
<dbReference type="GO" id="GO:0071875">
    <property type="term" value="P:adrenergic receptor signaling pathway"/>
    <property type="evidence" value="ECO:0007669"/>
    <property type="project" value="TreeGrafter"/>
</dbReference>
<evidence type="ECO:0000256" key="3">
    <source>
        <dbReference type="ARBA" id="ARBA00022692"/>
    </source>
</evidence>
<feature type="coiled-coil region" evidence="6">
    <location>
        <begin position="234"/>
        <end position="261"/>
    </location>
</feature>
<feature type="transmembrane region" description="Helical" evidence="8">
    <location>
        <begin position="6"/>
        <end position="22"/>
    </location>
</feature>
<feature type="region of interest" description="Disordered" evidence="7">
    <location>
        <begin position="592"/>
        <end position="614"/>
    </location>
</feature>
<feature type="transmembrane region" description="Helical" evidence="8">
    <location>
        <begin position="533"/>
        <end position="552"/>
    </location>
</feature>
<evidence type="ECO:0000313" key="9">
    <source>
        <dbReference type="Ensembl" id="ENSSANP00000021547.1"/>
    </source>
</evidence>
<dbReference type="PANTHER" id="PTHR21355:SF0">
    <property type="entry name" value="G-PROTEIN COUPLED RECEPTOR-ASSOCIATED PROTEIN LMBRD2"/>
    <property type="match status" value="1"/>
</dbReference>
<feature type="transmembrane region" description="Helical" evidence="8">
    <location>
        <begin position="435"/>
        <end position="456"/>
    </location>
</feature>
<keyword evidence="10" id="KW-1185">Reference proteome</keyword>
<feature type="transmembrane region" description="Helical" evidence="8">
    <location>
        <begin position="156"/>
        <end position="175"/>
    </location>
</feature>
<dbReference type="GO" id="GO:0016020">
    <property type="term" value="C:membrane"/>
    <property type="evidence" value="ECO:0007669"/>
    <property type="project" value="UniProtKB-SubCell"/>
</dbReference>
<evidence type="ECO:0000256" key="7">
    <source>
        <dbReference type="SAM" id="MobiDB-lite"/>
    </source>
</evidence>
<accession>A0A671LT22</accession>
<dbReference type="InterPro" id="IPR051584">
    <property type="entry name" value="GPCR-associated_LMBR1"/>
</dbReference>
<feature type="transmembrane region" description="Helical" evidence="8">
    <location>
        <begin position="388"/>
        <end position="406"/>
    </location>
</feature>
<evidence type="ECO:0000256" key="8">
    <source>
        <dbReference type="SAM" id="Phobius"/>
    </source>
</evidence>
<feature type="transmembrane region" description="Helical" evidence="8">
    <location>
        <begin position="34"/>
        <end position="54"/>
    </location>
</feature>
<feature type="transmembrane region" description="Helical" evidence="8">
    <location>
        <begin position="117"/>
        <end position="136"/>
    </location>
</feature>
<dbReference type="Proteomes" id="UP000472260">
    <property type="component" value="Unassembled WGS sequence"/>
</dbReference>
<comment type="subcellular location">
    <subcellularLocation>
        <location evidence="1">Membrane</location>
        <topology evidence="1">Multi-pass membrane protein</topology>
    </subcellularLocation>
</comment>
<feature type="region of interest" description="Disordered" evidence="7">
    <location>
        <begin position="629"/>
        <end position="657"/>
    </location>
</feature>
<comment type="similarity">
    <text evidence="2">Belongs to the LIMR family.</text>
</comment>
<dbReference type="Pfam" id="PF04791">
    <property type="entry name" value="LMBR1"/>
    <property type="match status" value="1"/>
</dbReference>
<dbReference type="AlphaFoldDB" id="A0A671LT22"/>
<keyword evidence="5 8" id="KW-0472">Membrane</keyword>
<keyword evidence="4 8" id="KW-1133">Transmembrane helix</keyword>
<evidence type="ECO:0000256" key="6">
    <source>
        <dbReference type="SAM" id="Coils"/>
    </source>
</evidence>
<proteinExistence type="inferred from homology"/>
<gene>
    <name evidence="9" type="primary">lmbrd2b</name>
</gene>
<sequence>MSGAALGIEIVVVFFLALFLLHRYGDFRKQQRMVLFGTLLAWYLCFLIVFILPLDVSTTIYNLLIHLQPMYSVSPVLIEHKTVCEHIFCPFFQSTQRVCYKPWSYIPDGIMPVFWRVVYWTSQCLTWLLLPFMQSYARSGGFSITGKIKTALIENAIYYGTYLFIFGSLLIYVAVHPQWHLSWYELQTIGITAANTWGLFLLVLLLGYGLVEIPRSYWEASCQGHLLIKTYFKAAKLMTEKADSEENLEDVMEEVRKINESIKYNHPLRKNVDTILRKCPVEYQEKMGRNMDDYEDFDDKHNTHPTERSLSKLHKQVIYAVQRHNRTHVQWQILLEQAFHLEDVAKNETSTSRQFVHSFAPPEPVGWFRRYIYTPTVEWYWECLLKQWFYRILSVLLSLFSVAVVWSECTFFSTHPVLSLFAVFIQLAERDYNYLYIEMACFITIFFLCTCIYSTVFRIRVFNYYYLASHHQTDAYSLQFSGMLFCRLTPPLCLNFLGLIHMDSAISHQAKEQTAYTSIMGSMRVLSFIANGFYIYYPMLIVILCIATYFSLGTRCLNLLGFQQFMGDEMTSDLIDEGRELLRRERRKRQRIEDGESRRKVKYTPSSSQTGRDSIELLQDAEPLDFNAETLTDDPLQSEPGRYFSMSSSRSRIFDDV</sequence>
<feature type="transmembrane region" description="Helical" evidence="8">
    <location>
        <begin position="187"/>
        <end position="211"/>
    </location>
</feature>
<protein>
    <submittedName>
        <fullName evidence="9">LMBR1 domain-containing protein 2-B-like</fullName>
    </submittedName>
</protein>
<keyword evidence="6" id="KW-0175">Coiled coil</keyword>
<reference evidence="9" key="2">
    <citation type="submission" date="2025-09" db="UniProtKB">
        <authorList>
            <consortium name="Ensembl"/>
        </authorList>
    </citation>
    <scope>IDENTIFICATION</scope>
</reference>
<evidence type="ECO:0000256" key="4">
    <source>
        <dbReference type="ARBA" id="ARBA00022989"/>
    </source>
</evidence>
<keyword evidence="3 8" id="KW-0812">Transmembrane</keyword>
<evidence type="ECO:0000256" key="5">
    <source>
        <dbReference type="ARBA" id="ARBA00023136"/>
    </source>
</evidence>
<evidence type="ECO:0000313" key="10">
    <source>
        <dbReference type="Proteomes" id="UP000472260"/>
    </source>
</evidence>